<dbReference type="PANTHER" id="PTHR35007:SF3">
    <property type="entry name" value="POSSIBLE CONSERVED ALANINE RICH MEMBRANE PROTEIN"/>
    <property type="match status" value="1"/>
</dbReference>
<dbReference type="Pfam" id="PF00482">
    <property type="entry name" value="T2SSF"/>
    <property type="match status" value="1"/>
</dbReference>
<evidence type="ECO:0000313" key="8">
    <source>
        <dbReference type="EMBL" id="MCX3059830.1"/>
    </source>
</evidence>
<keyword evidence="9" id="KW-1185">Reference proteome</keyword>
<dbReference type="InterPro" id="IPR018076">
    <property type="entry name" value="T2SS_GspF_dom"/>
</dbReference>
<evidence type="ECO:0000256" key="6">
    <source>
        <dbReference type="SAM" id="Phobius"/>
    </source>
</evidence>
<reference evidence="8" key="1">
    <citation type="submission" date="2022-10" db="EMBL/GenBank/DDBJ databases">
        <title>Streptomyces beihaiensis sp. nov., a chitin degrading actinobacterium, isolated from shrimp pond soil.</title>
        <authorList>
            <person name="Xie J."/>
            <person name="Shen N."/>
        </authorList>
    </citation>
    <scope>NUCLEOTIDE SEQUENCE</scope>
    <source>
        <strain evidence="8">GXMU-J5</strain>
    </source>
</reference>
<dbReference type="EMBL" id="JAPHNL010000068">
    <property type="protein sequence ID" value="MCX3059830.1"/>
    <property type="molecule type" value="Genomic_DNA"/>
</dbReference>
<comment type="caution">
    <text evidence="8">The sequence shown here is derived from an EMBL/GenBank/DDBJ whole genome shotgun (WGS) entry which is preliminary data.</text>
</comment>
<name>A0ABT3TUS5_9ACTN</name>
<organism evidence="8 9">
    <name type="scientific">Streptomyces beihaiensis</name>
    <dbReference type="NCBI Taxonomy" id="2984495"/>
    <lineage>
        <taxon>Bacteria</taxon>
        <taxon>Bacillati</taxon>
        <taxon>Actinomycetota</taxon>
        <taxon>Actinomycetes</taxon>
        <taxon>Kitasatosporales</taxon>
        <taxon>Streptomycetaceae</taxon>
        <taxon>Streptomyces</taxon>
    </lineage>
</organism>
<evidence type="ECO:0000256" key="2">
    <source>
        <dbReference type="ARBA" id="ARBA00022475"/>
    </source>
</evidence>
<dbReference type="Proteomes" id="UP001163064">
    <property type="component" value="Unassembled WGS sequence"/>
</dbReference>
<evidence type="ECO:0000256" key="5">
    <source>
        <dbReference type="ARBA" id="ARBA00023136"/>
    </source>
</evidence>
<comment type="subcellular location">
    <subcellularLocation>
        <location evidence="1">Cell membrane</location>
        <topology evidence="1">Multi-pass membrane protein</topology>
    </subcellularLocation>
</comment>
<gene>
    <name evidence="8" type="ORF">OFY01_08660</name>
</gene>
<evidence type="ECO:0000313" key="9">
    <source>
        <dbReference type="Proteomes" id="UP001163064"/>
    </source>
</evidence>
<keyword evidence="4 6" id="KW-1133">Transmembrane helix</keyword>
<protein>
    <submittedName>
        <fullName evidence="8">Type II secretion system F family protein</fullName>
    </submittedName>
</protein>
<feature type="transmembrane region" description="Helical" evidence="6">
    <location>
        <begin position="231"/>
        <end position="257"/>
    </location>
</feature>
<evidence type="ECO:0000256" key="1">
    <source>
        <dbReference type="ARBA" id="ARBA00004651"/>
    </source>
</evidence>
<evidence type="ECO:0000256" key="3">
    <source>
        <dbReference type="ARBA" id="ARBA00022692"/>
    </source>
</evidence>
<dbReference type="PANTHER" id="PTHR35007">
    <property type="entry name" value="INTEGRAL MEMBRANE PROTEIN-RELATED"/>
    <property type="match status" value="1"/>
</dbReference>
<keyword evidence="5 6" id="KW-0472">Membrane</keyword>
<proteinExistence type="predicted"/>
<feature type="domain" description="Type II secretion system protein GspF" evidence="7">
    <location>
        <begin position="130"/>
        <end position="252"/>
    </location>
</feature>
<accession>A0ABT3TUS5</accession>
<sequence>MAFDVVHRLGVELWLVVMSVWSIRVLEARRRDRASRRRARDVLGAAVVAGPAGRRRRAGRWAVVARRWWPAAGAAGAGCVVVGGVAGLVVGALAGAAVWRWWRRRGAGQARAGTGSGPESEAARQLPLAADLLAACIAAGADPVDAARAVGESLGGPVGRGLARGAAQIRLGGEAKDAWRELAATPGAVALVRLLERAGDSGAPAAEPVARFAAECRAEQGRRATAVARRAGVVVTAPVGLCFLPAFLVIGVVPVLIGLAGGMLSGR</sequence>
<evidence type="ECO:0000259" key="7">
    <source>
        <dbReference type="Pfam" id="PF00482"/>
    </source>
</evidence>
<keyword evidence="3 6" id="KW-0812">Transmembrane</keyword>
<keyword evidence="2" id="KW-1003">Cell membrane</keyword>
<feature type="transmembrane region" description="Helical" evidence="6">
    <location>
        <begin position="74"/>
        <end position="99"/>
    </location>
</feature>
<evidence type="ECO:0000256" key="4">
    <source>
        <dbReference type="ARBA" id="ARBA00022989"/>
    </source>
</evidence>